<dbReference type="PANTHER" id="PTHR48079:SF6">
    <property type="entry name" value="NAD(P)-BINDING DOMAIN-CONTAINING PROTEIN-RELATED"/>
    <property type="match status" value="1"/>
</dbReference>
<protein>
    <submittedName>
        <fullName evidence="3">MxaA domain-containing protein</fullName>
    </submittedName>
</protein>
<comment type="caution">
    <text evidence="3">The sequence shown here is derived from an EMBL/GenBank/DDBJ whole genome shotgun (WGS) entry which is preliminary data.</text>
</comment>
<accession>A0A4Y3PJ19</accession>
<evidence type="ECO:0000313" key="3">
    <source>
        <dbReference type="EMBL" id="GEB33423.1"/>
    </source>
</evidence>
<dbReference type="EMBL" id="BJMH01000013">
    <property type="protein sequence ID" value="GEB33423.1"/>
    <property type="molecule type" value="Genomic_DNA"/>
</dbReference>
<dbReference type="SUPFAM" id="SSF53474">
    <property type="entry name" value="alpha/beta-Hydrolases"/>
    <property type="match status" value="1"/>
</dbReference>
<dbReference type="InterPro" id="IPR036291">
    <property type="entry name" value="NAD(P)-bd_dom_sf"/>
</dbReference>
<dbReference type="PANTHER" id="PTHR48079">
    <property type="entry name" value="PROTEIN YEEZ"/>
    <property type="match status" value="1"/>
</dbReference>
<dbReference type="STRING" id="54914.AV540_25110"/>
<dbReference type="GO" id="GO:0004029">
    <property type="term" value="F:aldehyde dehydrogenase (NAD+) activity"/>
    <property type="evidence" value="ECO:0007669"/>
    <property type="project" value="TreeGrafter"/>
</dbReference>
<dbReference type="InterPro" id="IPR051783">
    <property type="entry name" value="NAD(P)-dependent_oxidoreduct"/>
</dbReference>
<evidence type="ECO:0000313" key="4">
    <source>
        <dbReference type="Proteomes" id="UP000316882"/>
    </source>
</evidence>
<dbReference type="InterPro" id="IPR000073">
    <property type="entry name" value="AB_hydrolase_1"/>
</dbReference>
<evidence type="ECO:0000259" key="2">
    <source>
        <dbReference type="Pfam" id="PF12697"/>
    </source>
</evidence>
<dbReference type="RefSeq" id="WP_122963749.1">
    <property type="nucleotide sequence ID" value="NZ_BJMH01000013.1"/>
</dbReference>
<keyword evidence="4" id="KW-1185">Reference proteome</keyword>
<evidence type="ECO:0000259" key="1">
    <source>
        <dbReference type="Pfam" id="PF07993"/>
    </source>
</evidence>
<sequence length="625" mass="69180">MAVVLITGATGFIGREVTRRLARAGHTVLALVRSLEKWERQLAAMTAEEQANSSAVRGDLREERLGLSELDYQRVLAADTIIHAGVPMDIALGEEAARKVILQGADHLLKLAGELHQRKRLQKLIHLVGYMSPFDDASATLATDVFAENKLFDHAGGYEKYKFLADLYVRQQAHQAGMPLVVVNPSTIIGPRHTGSTEQTDGLGLVVNSMRQGKFPVLPGGKEWWLPLLAVDDLAEVIVGIVEAKGIKHQTYYALNERGATPSFPELVQLMAKELRMKPPSVPFPLSVLKTIVRNGGSRLLGVPANSMDFIVKKQFPLAPFQQMKQTRGVGEYQVDSHLPSVVADLDYRLSARGDAAPDAFQRAKVAGLAAYQKPGVEGAPWVLLHGLFSELGDLFPLAEQLGEEKVWLWDLPGFGRSPYHHREQKLGGFIEAVASALRELPAPVHLAGHSFGAFLAWEAAKRVPDKIAGVYLLQPPLHAPKQNPLLVQIGKSESLLQRFLQKQLTRPRLESTMIEQGMFRSVAEVPAGYLDKTKSLLQSPRISKTHAEVLRYFMHDFQQMEWGQAAAFPVHLVWGNQDSAYRLTSEQEIALGERQIAVHRHDLAHHFPLSHPHETASLLRSLRG</sequence>
<dbReference type="InterPro" id="IPR013120">
    <property type="entry name" value="FAR_NAD-bd"/>
</dbReference>
<dbReference type="Gene3D" id="3.40.50.1820">
    <property type="entry name" value="alpha/beta hydrolase"/>
    <property type="match status" value="1"/>
</dbReference>
<dbReference type="GO" id="GO:0005737">
    <property type="term" value="C:cytoplasm"/>
    <property type="evidence" value="ECO:0007669"/>
    <property type="project" value="TreeGrafter"/>
</dbReference>
<proteinExistence type="predicted"/>
<feature type="domain" description="Thioester reductase (TE)" evidence="1">
    <location>
        <begin position="6"/>
        <end position="238"/>
    </location>
</feature>
<dbReference type="InterPro" id="IPR029058">
    <property type="entry name" value="AB_hydrolase_fold"/>
</dbReference>
<organism evidence="3 4">
    <name type="scientific">Brevibacillus parabrevis</name>
    <dbReference type="NCBI Taxonomy" id="54914"/>
    <lineage>
        <taxon>Bacteria</taxon>
        <taxon>Bacillati</taxon>
        <taxon>Bacillota</taxon>
        <taxon>Bacilli</taxon>
        <taxon>Bacillales</taxon>
        <taxon>Paenibacillaceae</taxon>
        <taxon>Brevibacillus</taxon>
    </lineage>
</organism>
<feature type="domain" description="AB hydrolase-1" evidence="2">
    <location>
        <begin position="383"/>
        <end position="618"/>
    </location>
</feature>
<dbReference type="Proteomes" id="UP000316882">
    <property type="component" value="Unassembled WGS sequence"/>
</dbReference>
<dbReference type="AlphaFoldDB" id="A0A4Y3PJ19"/>
<name>A0A4Y3PJ19_BREPA</name>
<dbReference type="SUPFAM" id="SSF51735">
    <property type="entry name" value="NAD(P)-binding Rossmann-fold domains"/>
    <property type="match status" value="1"/>
</dbReference>
<dbReference type="Pfam" id="PF07993">
    <property type="entry name" value="NAD_binding_4"/>
    <property type="match status" value="1"/>
</dbReference>
<reference evidence="3 4" key="1">
    <citation type="submission" date="2019-06" db="EMBL/GenBank/DDBJ databases">
        <title>Whole genome shotgun sequence of Brevibacillus parabrevis NBRC 12334.</title>
        <authorList>
            <person name="Hosoyama A."/>
            <person name="Uohara A."/>
            <person name="Ohji S."/>
            <person name="Ichikawa N."/>
        </authorList>
    </citation>
    <scope>NUCLEOTIDE SEQUENCE [LARGE SCALE GENOMIC DNA]</scope>
    <source>
        <strain evidence="3 4">NBRC 12334</strain>
    </source>
</reference>
<dbReference type="Gene3D" id="3.40.50.720">
    <property type="entry name" value="NAD(P)-binding Rossmann-like Domain"/>
    <property type="match status" value="1"/>
</dbReference>
<gene>
    <name evidence="3" type="ORF">BPA01_30030</name>
</gene>
<dbReference type="Pfam" id="PF12697">
    <property type="entry name" value="Abhydrolase_6"/>
    <property type="match status" value="1"/>
</dbReference>